<dbReference type="InterPro" id="IPR033922">
    <property type="entry name" value="NAD_bind_Glu_DH"/>
</dbReference>
<feature type="binding site" evidence="5">
    <location>
        <position position="207"/>
    </location>
    <ligand>
        <name>NAD(+)</name>
        <dbReference type="ChEBI" id="CHEBI:57540"/>
    </ligand>
</feature>
<reference evidence="9 10" key="1">
    <citation type="submission" date="2019-08" db="EMBL/GenBank/DDBJ databases">
        <title>Bradymonadales sp. TMQ2.</title>
        <authorList>
            <person name="Liang Q."/>
        </authorList>
    </citation>
    <scope>NUCLEOTIDE SEQUENCE [LARGE SCALE GENOMIC DNA]</scope>
    <source>
        <strain evidence="9 10">TMQ2</strain>
    </source>
</reference>
<evidence type="ECO:0000256" key="1">
    <source>
        <dbReference type="ARBA" id="ARBA00006382"/>
    </source>
</evidence>
<feature type="binding site" evidence="5">
    <location>
        <position position="176"/>
    </location>
    <ligand>
        <name>NAD(+)</name>
        <dbReference type="ChEBI" id="CHEBI:57540"/>
    </ligand>
</feature>
<evidence type="ECO:0000313" key="9">
    <source>
        <dbReference type="EMBL" id="TXD34708.1"/>
    </source>
</evidence>
<dbReference type="PANTHER" id="PTHR11606">
    <property type="entry name" value="GLUTAMATE DEHYDROGENASE"/>
    <property type="match status" value="1"/>
</dbReference>
<dbReference type="InterPro" id="IPR046346">
    <property type="entry name" value="Aminoacid_DH-like_N_sf"/>
</dbReference>
<sequence length="402" mass="44455">MDAAPLEDHVRLILSQPKNEVIVNFPVRMDDGSYELFTGYRIQHNNIKGPYKGGIRYHHEVTLEEVKALAALMTYKCALLNVPFGGAKGGIRLTPSKYSQTELERITRRFTHDLGNNIGPEYDIPAPDVGTNSQTMVWMMDTYMNTHNANDKNAQRGIVTGKTLNSGGSVGREKATGQGVVYCIQEWADEHGFRLDGCTYTLQGFGNVGSHTAQILSRLGAVMVAVEDHTGTLYNPDGIYPRKLVEHVAEHGGVAGYPGAKTITSDEFWEVECDICIPAALELQVTEEVARKLKARVVVEAANGPTTLGGERVMAERGIEVIPDMMANAGGVVVSYFEWIQNKRSESWQLQEVDSRLHFMMKSAYQEMRAFARANDVDNRTAALAVAIQRINAVYVERGVFP</sequence>
<dbReference type="PROSITE" id="PS00074">
    <property type="entry name" value="GLFV_DEHYDROGENASE"/>
    <property type="match status" value="1"/>
</dbReference>
<dbReference type="GO" id="GO:0000166">
    <property type="term" value="F:nucleotide binding"/>
    <property type="evidence" value="ECO:0007669"/>
    <property type="project" value="UniProtKB-KW"/>
</dbReference>
<dbReference type="InterPro" id="IPR014362">
    <property type="entry name" value="Glu_DH"/>
</dbReference>
<evidence type="ECO:0000256" key="5">
    <source>
        <dbReference type="PIRSR" id="PIRSR000185-2"/>
    </source>
</evidence>
<dbReference type="AlphaFoldDB" id="A0A5C6XBH8"/>
<evidence type="ECO:0000256" key="7">
    <source>
        <dbReference type="RuleBase" id="RU004417"/>
    </source>
</evidence>
<keyword evidence="2 3" id="KW-0560">Oxidoreductase</keyword>
<dbReference type="FunFam" id="3.40.50.10860:FF:000003">
    <property type="entry name" value="Glutamate dehydrogenase"/>
    <property type="match status" value="1"/>
</dbReference>
<evidence type="ECO:0000256" key="6">
    <source>
        <dbReference type="PIRSR" id="PIRSR000185-3"/>
    </source>
</evidence>
<dbReference type="Gene3D" id="3.40.50.10860">
    <property type="entry name" value="Leucine Dehydrogenase, chain A, domain 1"/>
    <property type="match status" value="1"/>
</dbReference>
<organism evidence="9 10">
    <name type="scientific">Lujinxingia vulgaris</name>
    <dbReference type="NCBI Taxonomy" id="2600176"/>
    <lineage>
        <taxon>Bacteria</taxon>
        <taxon>Deltaproteobacteria</taxon>
        <taxon>Bradymonadales</taxon>
        <taxon>Lujinxingiaceae</taxon>
        <taxon>Lujinxingia</taxon>
    </lineage>
</organism>
<dbReference type="PRINTS" id="PR00082">
    <property type="entry name" value="GLFDHDRGNASE"/>
</dbReference>
<dbReference type="EMBL" id="VOSL01000054">
    <property type="protein sequence ID" value="TXD34708.1"/>
    <property type="molecule type" value="Genomic_DNA"/>
</dbReference>
<evidence type="ECO:0000256" key="2">
    <source>
        <dbReference type="ARBA" id="ARBA00023002"/>
    </source>
</evidence>
<dbReference type="GO" id="GO:0006538">
    <property type="term" value="P:L-glutamate catabolic process"/>
    <property type="evidence" value="ECO:0007669"/>
    <property type="project" value="TreeGrafter"/>
</dbReference>
<dbReference type="InterPro" id="IPR006097">
    <property type="entry name" value="Glu/Leu/Phe/Val/Trp_DH_dimer"/>
</dbReference>
<dbReference type="OrthoDB" id="9803297at2"/>
<proteinExistence type="inferred from homology"/>
<feature type="binding site" evidence="5">
    <location>
        <position position="52"/>
    </location>
    <ligand>
        <name>substrate</name>
    </ligand>
</feature>
<dbReference type="Gene3D" id="3.40.50.720">
    <property type="entry name" value="NAD(P)-binding Rossmann-like Domain"/>
    <property type="match status" value="1"/>
</dbReference>
<name>A0A5C6XBH8_9DELT</name>
<feature type="binding site" evidence="5">
    <location>
        <position position="76"/>
    </location>
    <ligand>
        <name>substrate</name>
    </ligand>
</feature>
<dbReference type="SUPFAM" id="SSF53223">
    <property type="entry name" value="Aminoacid dehydrogenase-like, N-terminal domain"/>
    <property type="match status" value="1"/>
</dbReference>
<feature type="domain" description="Glutamate/phenylalanine/leucine/valine/L-tryptophan dehydrogenase C-terminal" evidence="8">
    <location>
        <begin position="169"/>
        <end position="399"/>
    </location>
</feature>
<feature type="site" description="Important for catalysis" evidence="6">
    <location>
        <position position="128"/>
    </location>
</feature>
<comment type="caution">
    <text evidence="9">The sequence shown here is derived from an EMBL/GenBank/DDBJ whole genome shotgun (WGS) entry which is preliminary data.</text>
</comment>
<keyword evidence="5" id="KW-0520">NAD</keyword>
<dbReference type="InterPro" id="IPR006095">
    <property type="entry name" value="Glu/Leu/Phe/Val/Trp_DH"/>
</dbReference>
<dbReference type="PANTHER" id="PTHR11606:SF13">
    <property type="entry name" value="GLUTAMATE DEHYDROGENASE 1, MITOCHONDRIAL"/>
    <property type="match status" value="1"/>
</dbReference>
<dbReference type="Pfam" id="PF02812">
    <property type="entry name" value="ELFV_dehydrog_N"/>
    <property type="match status" value="1"/>
</dbReference>
<feature type="binding site" evidence="5">
    <location>
        <position position="335"/>
    </location>
    <ligand>
        <name>substrate</name>
    </ligand>
</feature>
<dbReference type="CDD" id="cd01076">
    <property type="entry name" value="NAD_bind_1_Glu_DH"/>
    <property type="match status" value="1"/>
</dbReference>
<evidence type="ECO:0000256" key="4">
    <source>
        <dbReference type="PIRSR" id="PIRSR000185-1"/>
    </source>
</evidence>
<dbReference type="Proteomes" id="UP000321046">
    <property type="component" value="Unassembled WGS sequence"/>
</dbReference>
<gene>
    <name evidence="9" type="ORF">FRC96_13110</name>
</gene>
<comment type="similarity">
    <text evidence="1 3 7">Belongs to the Glu/Leu/Phe/Val dehydrogenases family.</text>
</comment>
<dbReference type="SMART" id="SM00839">
    <property type="entry name" value="ELFV_dehydrog"/>
    <property type="match status" value="1"/>
</dbReference>
<evidence type="ECO:0000259" key="8">
    <source>
        <dbReference type="SMART" id="SM00839"/>
    </source>
</evidence>
<dbReference type="InterPro" id="IPR033524">
    <property type="entry name" value="Glu/Leu/Phe/Val_DH_AS"/>
</dbReference>
<feature type="active site" description="Proton donor" evidence="4">
    <location>
        <position position="88"/>
    </location>
</feature>
<dbReference type="InterPro" id="IPR006096">
    <property type="entry name" value="Glu/Leu/Phe/Val/Trp_DH_C"/>
</dbReference>
<keyword evidence="5" id="KW-0547">Nucleotide-binding</keyword>
<dbReference type="SUPFAM" id="SSF51735">
    <property type="entry name" value="NAD(P)-binding Rossmann-fold domains"/>
    <property type="match status" value="1"/>
</dbReference>
<accession>A0A5C6XBH8</accession>
<evidence type="ECO:0000256" key="3">
    <source>
        <dbReference type="PIRNR" id="PIRNR000185"/>
    </source>
</evidence>
<dbReference type="GO" id="GO:0004352">
    <property type="term" value="F:glutamate dehydrogenase (NAD+) activity"/>
    <property type="evidence" value="ECO:0007669"/>
    <property type="project" value="TreeGrafter"/>
</dbReference>
<protein>
    <recommendedName>
        <fullName evidence="3">Glutamate dehydrogenase</fullName>
    </recommendedName>
</protein>
<evidence type="ECO:0000313" key="10">
    <source>
        <dbReference type="Proteomes" id="UP000321046"/>
    </source>
</evidence>
<dbReference type="PIRSF" id="PIRSF000185">
    <property type="entry name" value="Glu_DH"/>
    <property type="match status" value="1"/>
</dbReference>
<dbReference type="Pfam" id="PF00208">
    <property type="entry name" value="ELFV_dehydrog"/>
    <property type="match status" value="1"/>
</dbReference>
<dbReference type="InterPro" id="IPR036291">
    <property type="entry name" value="NAD(P)-bd_dom_sf"/>
</dbReference>